<dbReference type="EMBL" id="RDQM01000008">
    <property type="protein sequence ID" value="RMW97878.1"/>
    <property type="molecule type" value="Genomic_DNA"/>
</dbReference>
<dbReference type="EMBL" id="RDQK01000023">
    <property type="protein sequence ID" value="RMX07240.1"/>
    <property type="molecule type" value="Genomic_DNA"/>
</dbReference>
<dbReference type="PANTHER" id="PTHR44086:SF10">
    <property type="entry name" value="THIOSULFATE SULFURTRANSFERASE_RHODANESE-LIKE DOMAIN-CONTAINING PROTEIN 3"/>
    <property type="match status" value="1"/>
</dbReference>
<sequence length="133" mass="14574">MMDAAPYAGDITPETAWQWAMAGQAVIIDVRTHAELVWVGQVPGARSVPWSQWPDMAFNADFDAQLRAAAPPDKKILMLCRSGGRSVAAAARAAALGFEAFNILEGFEGSLDRNGHRGTQNGWRYRGLPWIQF</sequence>
<dbReference type="EMBL" id="RDQL01000006">
    <property type="protein sequence ID" value="RMW99953.1"/>
    <property type="molecule type" value="Genomic_DNA"/>
</dbReference>
<dbReference type="AlphaFoldDB" id="A0A3M6QW53"/>
<dbReference type="Proteomes" id="UP000267521">
    <property type="component" value="Unassembled WGS sequence"/>
</dbReference>
<dbReference type="PROSITE" id="PS50206">
    <property type="entry name" value="RHODANESE_3"/>
    <property type="match status" value="1"/>
</dbReference>
<protein>
    <submittedName>
        <fullName evidence="4">Rhodanese-like domain-containing protein</fullName>
    </submittedName>
</protein>
<comment type="caution">
    <text evidence="4">The sequence shown here is derived from an EMBL/GenBank/DDBJ whole genome shotgun (WGS) entry which is preliminary data.</text>
</comment>
<name>A0A3M6QW53_9BURK</name>
<keyword evidence="5" id="KW-1185">Reference proteome</keyword>
<reference evidence="5 6" key="1">
    <citation type="submission" date="2018-10" db="EMBL/GenBank/DDBJ databases">
        <title>Comamonadaceae CDC group NO-1 genome sequencing and assembly.</title>
        <authorList>
            <person name="Bernier A.-M."/>
            <person name="Bernard K."/>
        </authorList>
    </citation>
    <scope>NUCLEOTIDE SEQUENCE [LARGE SCALE GENOMIC DNA]</scope>
    <source>
        <strain evidence="3 5">NML161473</strain>
        <strain evidence="4 7">NML180581</strain>
        <strain evidence="2 6">NML970147</strain>
    </source>
</reference>
<organism evidence="4 7">
    <name type="scientific">Allofranklinella schreckenbergeri</name>
    <dbReference type="NCBI Taxonomy" id="1076744"/>
    <lineage>
        <taxon>Bacteria</taxon>
        <taxon>Pseudomonadati</taxon>
        <taxon>Pseudomonadota</taxon>
        <taxon>Betaproteobacteria</taxon>
        <taxon>Burkholderiales</taxon>
        <taxon>Comamonadaceae</taxon>
        <taxon>Allofranklinella</taxon>
    </lineage>
</organism>
<dbReference type="PANTHER" id="PTHR44086">
    <property type="entry name" value="THIOSULFATE SULFURTRANSFERASE RDL2, MITOCHONDRIAL-RELATED"/>
    <property type="match status" value="1"/>
</dbReference>
<evidence type="ECO:0000313" key="3">
    <source>
        <dbReference type="EMBL" id="RMW99953.1"/>
    </source>
</evidence>
<dbReference type="InterPro" id="IPR036873">
    <property type="entry name" value="Rhodanese-like_dom_sf"/>
</dbReference>
<dbReference type="InterPro" id="IPR001763">
    <property type="entry name" value="Rhodanese-like_dom"/>
</dbReference>
<dbReference type="Pfam" id="PF00581">
    <property type="entry name" value="Rhodanese"/>
    <property type="match status" value="1"/>
</dbReference>
<accession>A0A3M6QW53</accession>
<accession>A0A3M6Q626</accession>
<dbReference type="Gene3D" id="3.40.250.10">
    <property type="entry name" value="Rhodanese-like domain"/>
    <property type="match status" value="1"/>
</dbReference>
<evidence type="ECO:0000313" key="2">
    <source>
        <dbReference type="EMBL" id="RMW97878.1"/>
    </source>
</evidence>
<dbReference type="GO" id="GO:0004792">
    <property type="term" value="F:thiosulfate-cyanide sulfurtransferase activity"/>
    <property type="evidence" value="ECO:0007669"/>
    <property type="project" value="TreeGrafter"/>
</dbReference>
<dbReference type="SUPFAM" id="SSF52821">
    <property type="entry name" value="Rhodanese/Cell cycle control phosphatase"/>
    <property type="match status" value="1"/>
</dbReference>
<accession>A0A3M6Q9V2</accession>
<evidence type="ECO:0000313" key="4">
    <source>
        <dbReference type="EMBL" id="RMX07240.1"/>
    </source>
</evidence>
<evidence type="ECO:0000313" key="7">
    <source>
        <dbReference type="Proteomes" id="UP000281171"/>
    </source>
</evidence>
<dbReference type="SMART" id="SM00450">
    <property type="entry name" value="RHOD"/>
    <property type="match status" value="1"/>
</dbReference>
<feature type="domain" description="Rhodanese" evidence="1">
    <location>
        <begin position="21"/>
        <end position="119"/>
    </location>
</feature>
<proteinExistence type="predicted"/>
<dbReference type="Proteomes" id="UP000267035">
    <property type="component" value="Unassembled WGS sequence"/>
</dbReference>
<evidence type="ECO:0000313" key="5">
    <source>
        <dbReference type="Proteomes" id="UP000267035"/>
    </source>
</evidence>
<evidence type="ECO:0000259" key="1">
    <source>
        <dbReference type="PROSITE" id="PS50206"/>
    </source>
</evidence>
<dbReference type="Proteomes" id="UP000281171">
    <property type="component" value="Unassembled WGS sequence"/>
</dbReference>
<dbReference type="RefSeq" id="WP_122238415.1">
    <property type="nucleotide sequence ID" value="NZ_RDQK01000023.1"/>
</dbReference>
<evidence type="ECO:0000313" key="6">
    <source>
        <dbReference type="Proteomes" id="UP000267521"/>
    </source>
</evidence>
<gene>
    <name evidence="4" type="ORF">EBQ24_09640</name>
    <name evidence="3" type="ORF">EBQ25_05695</name>
    <name evidence="2" type="ORF">EBQ26_07620</name>
</gene>